<reference evidence="2 3" key="1">
    <citation type="submission" date="2009-11" db="EMBL/GenBank/DDBJ databases">
        <title>Annotation of Allomyces macrogynus ATCC 38327.</title>
        <authorList>
            <consortium name="The Broad Institute Genome Sequencing Platform"/>
            <person name="Russ C."/>
            <person name="Cuomo C."/>
            <person name="Burger G."/>
            <person name="Gray M.W."/>
            <person name="Holland P.W.H."/>
            <person name="King N."/>
            <person name="Lang F.B.F."/>
            <person name="Roger A.J."/>
            <person name="Ruiz-Trillo I."/>
            <person name="Young S.K."/>
            <person name="Zeng Q."/>
            <person name="Gargeya S."/>
            <person name="Fitzgerald M."/>
            <person name="Haas B."/>
            <person name="Abouelleil A."/>
            <person name="Alvarado L."/>
            <person name="Arachchi H.M."/>
            <person name="Berlin A."/>
            <person name="Chapman S.B."/>
            <person name="Gearin G."/>
            <person name="Goldberg J."/>
            <person name="Griggs A."/>
            <person name="Gujja S."/>
            <person name="Hansen M."/>
            <person name="Heiman D."/>
            <person name="Howarth C."/>
            <person name="Larimer J."/>
            <person name="Lui A."/>
            <person name="MacDonald P.J.P."/>
            <person name="McCowen C."/>
            <person name="Montmayeur A."/>
            <person name="Murphy C."/>
            <person name="Neiman D."/>
            <person name="Pearson M."/>
            <person name="Priest M."/>
            <person name="Roberts A."/>
            <person name="Saif S."/>
            <person name="Shea T."/>
            <person name="Sisk P."/>
            <person name="Stolte C."/>
            <person name="Sykes S."/>
            <person name="Wortman J."/>
            <person name="Nusbaum C."/>
            <person name="Birren B."/>
        </authorList>
    </citation>
    <scope>NUCLEOTIDE SEQUENCE [LARGE SCALE GENOMIC DNA]</scope>
    <source>
        <strain evidence="2 3">ATCC 38327</strain>
    </source>
</reference>
<accession>A0A0L0SP32</accession>
<reference evidence="3" key="2">
    <citation type="submission" date="2009-11" db="EMBL/GenBank/DDBJ databases">
        <title>The Genome Sequence of Allomyces macrogynus strain ATCC 38327.</title>
        <authorList>
            <consortium name="The Broad Institute Genome Sequencing Platform"/>
            <person name="Russ C."/>
            <person name="Cuomo C."/>
            <person name="Shea T."/>
            <person name="Young S.K."/>
            <person name="Zeng Q."/>
            <person name="Koehrsen M."/>
            <person name="Haas B."/>
            <person name="Borodovsky M."/>
            <person name="Guigo R."/>
            <person name="Alvarado L."/>
            <person name="Berlin A."/>
            <person name="Borenstein D."/>
            <person name="Chen Z."/>
            <person name="Engels R."/>
            <person name="Freedman E."/>
            <person name="Gellesch M."/>
            <person name="Goldberg J."/>
            <person name="Griggs A."/>
            <person name="Gujja S."/>
            <person name="Heiman D."/>
            <person name="Hepburn T."/>
            <person name="Howarth C."/>
            <person name="Jen D."/>
            <person name="Larson L."/>
            <person name="Lewis B."/>
            <person name="Mehta T."/>
            <person name="Park D."/>
            <person name="Pearson M."/>
            <person name="Roberts A."/>
            <person name="Saif S."/>
            <person name="Shenoy N."/>
            <person name="Sisk P."/>
            <person name="Stolte C."/>
            <person name="Sykes S."/>
            <person name="Walk T."/>
            <person name="White J."/>
            <person name="Yandava C."/>
            <person name="Burger G."/>
            <person name="Gray M.W."/>
            <person name="Holland P.W.H."/>
            <person name="King N."/>
            <person name="Lang F.B.F."/>
            <person name="Roger A.J."/>
            <person name="Ruiz-Trillo I."/>
            <person name="Lander E."/>
            <person name="Nusbaum C."/>
        </authorList>
    </citation>
    <scope>NUCLEOTIDE SEQUENCE [LARGE SCALE GENOMIC DNA]</scope>
    <source>
        <strain evidence="3">ATCC 38327</strain>
    </source>
</reference>
<protein>
    <submittedName>
        <fullName evidence="2">Uncharacterized protein</fullName>
    </submittedName>
</protein>
<dbReference type="EMBL" id="GG745344">
    <property type="protein sequence ID" value="KNE64252.1"/>
    <property type="molecule type" value="Genomic_DNA"/>
</dbReference>
<feature type="region of interest" description="Disordered" evidence="1">
    <location>
        <begin position="464"/>
        <end position="486"/>
    </location>
</feature>
<dbReference type="VEuPathDB" id="FungiDB:AMAG_09288"/>
<dbReference type="AlphaFoldDB" id="A0A0L0SP32"/>
<name>A0A0L0SP32_ALLM3</name>
<feature type="region of interest" description="Disordered" evidence="1">
    <location>
        <begin position="1074"/>
        <end position="1094"/>
    </location>
</feature>
<evidence type="ECO:0000256" key="1">
    <source>
        <dbReference type="SAM" id="MobiDB-lite"/>
    </source>
</evidence>
<sequence length="1169" mass="124962">MTMASPPTPTAPAAAAPAAPEPGQLYYLATDAWRTLAAKTVPAILMQVDEPAKSSSRSGKLHHASKRDRTQSQAQPDPLAVAAARVHFFTDLHNAVRCLQSDLIHLMRSTPPGSTPSLATVQLLINVLIDQWKYHTKVERALRVGDLAAIAWVLALDAGDPTPWRALLPANTPSVEAIFVEALRQFVDLHKQQNHTSKPPFRWIFAALCPASEPSILGSLIAHARTAPSLPTSTTRDTRVVYSFAPSTLRAVQRLFRELCRAPMFGRIANGMILIPHPDVAAQILDTVVADAVTTTSTTSSLSRPLLVSALEGYPQLRDPPLGHATAPILLRRMPLTDLIQPPFVHVVAQFYAHPELRGQARHVYETTLVPRFSPDETVSLILALAQARSGADASTWMAGFLPPILDLLATMVNGSSDQPAPPQRAHAHAIMERVLAAPTLTEHLCHQLRTAGPLLDALQAATSSVVDDRPTEPSKIASRPDPCPHDDLSAADARDMAVIRRVPLLSLWYDQWAKRGAVRTESVQTFLAIPARNAVFRAFQVQSLTQQIHQRAVFSDDRDVAETQLRRMATAILFTDHAVPHLLARIVESTSAEAARKAVEGTQTDELGGLIATVVGMDVCPTILTTIPRFDCDRDTSVATALTASIDDDPNDPIVPLPTRAATAGIPVCPRAAALLGALVTQDATWLALLTKVTQMRDPTSGTALWTYLAPLLPNPVTVRHATERVPDIDVSSLLPAYLTLVPASIAATFAACAHPDARFAASLRVLLARIIAAMAPTTFYSSSTKAAAAMAAGDRDQVEQLRAAIIDQFLADFALLMARHAEAEKVVAALNAIPGGSGGADAAVVQEARNSYDRTHRQLLHLTQALRYLALQLPALDLGRRGGAHALVPVLLEVHLAQRHDHGVFPNAYLVPVIADLGLAVADWTAMLAPLLQLRPLHPGTLFPADTSAADAAHVAPPTISQDPLDRGMGAVYAAIARAASTSPAHGVQLPVWLVLLESAFYVSPALRKAFLNMVESAVPVTRLAPDMYWVLAQRVLTVVEARARFDVWWGAVEAVLREKFPPPAHVLPAVQMPPALHGGNRSRSSTAGGGGMMGYPGPYAPPPPMVRGAMSPGYAPPMGAMSPGYAPQYAMPAGVMSPQYGAGPPAGAMSPGFYGLGGPPPQGRPY</sequence>
<evidence type="ECO:0000313" key="3">
    <source>
        <dbReference type="Proteomes" id="UP000054350"/>
    </source>
</evidence>
<organism evidence="2 3">
    <name type="scientific">Allomyces macrogynus (strain ATCC 38327)</name>
    <name type="common">Allomyces javanicus var. macrogynus</name>
    <dbReference type="NCBI Taxonomy" id="578462"/>
    <lineage>
        <taxon>Eukaryota</taxon>
        <taxon>Fungi</taxon>
        <taxon>Fungi incertae sedis</taxon>
        <taxon>Blastocladiomycota</taxon>
        <taxon>Blastocladiomycetes</taxon>
        <taxon>Blastocladiales</taxon>
        <taxon>Blastocladiaceae</taxon>
        <taxon>Allomyces</taxon>
    </lineage>
</organism>
<evidence type="ECO:0000313" key="2">
    <source>
        <dbReference type="EMBL" id="KNE64252.1"/>
    </source>
</evidence>
<dbReference type="STRING" id="578462.A0A0L0SP32"/>
<dbReference type="Proteomes" id="UP000054350">
    <property type="component" value="Unassembled WGS sequence"/>
</dbReference>
<dbReference type="OrthoDB" id="10328717at2759"/>
<gene>
    <name evidence="2" type="ORF">AMAG_09288</name>
</gene>
<feature type="region of interest" description="Disordered" evidence="1">
    <location>
        <begin position="49"/>
        <end position="77"/>
    </location>
</feature>
<keyword evidence="3" id="KW-1185">Reference proteome</keyword>
<proteinExistence type="predicted"/>